<dbReference type="PANTHER" id="PTHR31394:SF1">
    <property type="entry name" value="TRANSMEMBRANE PROTEIN 199"/>
    <property type="match status" value="1"/>
</dbReference>
<dbReference type="OrthoDB" id="19981at2759"/>
<evidence type="ECO:0000256" key="1">
    <source>
        <dbReference type="ARBA" id="ARBA00004477"/>
    </source>
</evidence>
<keyword evidence="3" id="KW-0256">Endoplasmic reticulum</keyword>
<dbReference type="EMBL" id="QEAO01000008">
    <property type="protein sequence ID" value="TPX35537.1"/>
    <property type="molecule type" value="Genomic_DNA"/>
</dbReference>
<organism evidence="7 8">
    <name type="scientific">Synchytrium microbalum</name>
    <dbReference type="NCBI Taxonomy" id="1806994"/>
    <lineage>
        <taxon>Eukaryota</taxon>
        <taxon>Fungi</taxon>
        <taxon>Fungi incertae sedis</taxon>
        <taxon>Chytridiomycota</taxon>
        <taxon>Chytridiomycota incertae sedis</taxon>
        <taxon>Chytridiomycetes</taxon>
        <taxon>Synchytriales</taxon>
        <taxon>Synchytriaceae</taxon>
        <taxon>Synchytrium</taxon>
    </lineage>
</organism>
<evidence type="ECO:0000256" key="4">
    <source>
        <dbReference type="ARBA" id="ARBA00022989"/>
    </source>
</evidence>
<evidence type="ECO:0008006" key="9">
    <source>
        <dbReference type="Google" id="ProtNLM"/>
    </source>
</evidence>
<dbReference type="Proteomes" id="UP000319731">
    <property type="component" value="Unassembled WGS sequence"/>
</dbReference>
<evidence type="ECO:0000256" key="5">
    <source>
        <dbReference type="ARBA" id="ARBA00023136"/>
    </source>
</evidence>
<dbReference type="STRING" id="1806994.A0A507C332"/>
<evidence type="ECO:0000256" key="3">
    <source>
        <dbReference type="ARBA" id="ARBA00022824"/>
    </source>
</evidence>
<dbReference type="RefSeq" id="XP_031026010.1">
    <property type="nucleotide sequence ID" value="XM_031168119.1"/>
</dbReference>
<feature type="transmembrane region" description="Helical" evidence="6">
    <location>
        <begin position="180"/>
        <end position="198"/>
    </location>
</feature>
<dbReference type="Pfam" id="PF11712">
    <property type="entry name" value="Vma12"/>
    <property type="match status" value="1"/>
</dbReference>
<evidence type="ECO:0000256" key="6">
    <source>
        <dbReference type="SAM" id="Phobius"/>
    </source>
</evidence>
<feature type="transmembrane region" description="Helical" evidence="6">
    <location>
        <begin position="146"/>
        <end position="168"/>
    </location>
</feature>
<dbReference type="GeneID" id="42003416"/>
<gene>
    <name evidence="7" type="ORF">SmJEL517_g02191</name>
</gene>
<evidence type="ECO:0000313" key="7">
    <source>
        <dbReference type="EMBL" id="TPX35537.1"/>
    </source>
</evidence>
<dbReference type="AlphaFoldDB" id="A0A507C332"/>
<keyword evidence="5 6" id="KW-0472">Membrane</keyword>
<keyword evidence="4 6" id="KW-1133">Transmembrane helix</keyword>
<sequence length="230" mass="25227">MTICTLTPRLRAAAQLAIALKSPELDEETTTELQTCVNSDWETPQTISHTLVAHIARIIREHATENGLDEDLYELRELLRGSTLVHEAPKQREKSPELQAILERARIDQENKEYARMVSGVSSSNDAINGTAPASIGRELKAASQLSLAAFNVVLSLVAVFAAVYYFGDAVSNDASMKTLMGLAGVLIVAIAEGWFFMRDWLVVHEKPTMTTSKSNGHVTNGQTKMAKEE</sequence>
<dbReference type="InterPro" id="IPR021013">
    <property type="entry name" value="ATPase_Vma12"/>
</dbReference>
<keyword evidence="8" id="KW-1185">Reference proteome</keyword>
<evidence type="ECO:0000313" key="8">
    <source>
        <dbReference type="Proteomes" id="UP000319731"/>
    </source>
</evidence>
<evidence type="ECO:0000256" key="2">
    <source>
        <dbReference type="ARBA" id="ARBA00022692"/>
    </source>
</evidence>
<dbReference type="GO" id="GO:0070072">
    <property type="term" value="P:vacuolar proton-transporting V-type ATPase complex assembly"/>
    <property type="evidence" value="ECO:0007669"/>
    <property type="project" value="InterPro"/>
</dbReference>
<reference evidence="7 8" key="1">
    <citation type="journal article" date="2019" name="Sci. Rep.">
        <title>Comparative genomics of chytrid fungi reveal insights into the obligate biotrophic and pathogenic lifestyle of Synchytrium endobioticum.</title>
        <authorList>
            <person name="van de Vossenberg B.T.L.H."/>
            <person name="Warris S."/>
            <person name="Nguyen H.D.T."/>
            <person name="van Gent-Pelzer M.P.E."/>
            <person name="Joly D.L."/>
            <person name="van de Geest H.C."/>
            <person name="Bonants P.J.M."/>
            <person name="Smith D.S."/>
            <person name="Levesque C.A."/>
            <person name="van der Lee T.A.J."/>
        </authorList>
    </citation>
    <scope>NUCLEOTIDE SEQUENCE [LARGE SCALE GENOMIC DNA]</scope>
    <source>
        <strain evidence="7 8">JEL517</strain>
    </source>
</reference>
<dbReference type="GO" id="GO:0005789">
    <property type="term" value="C:endoplasmic reticulum membrane"/>
    <property type="evidence" value="ECO:0007669"/>
    <property type="project" value="UniProtKB-SubCell"/>
</dbReference>
<proteinExistence type="predicted"/>
<name>A0A507C332_9FUNG</name>
<protein>
    <recommendedName>
        <fullName evidence="9">Endoplasmic reticulum-based factor for assembly of V-ATPase-domain-containing protein</fullName>
    </recommendedName>
</protein>
<comment type="subcellular location">
    <subcellularLocation>
        <location evidence="1">Endoplasmic reticulum membrane</location>
        <topology evidence="1">Multi-pass membrane protein</topology>
    </subcellularLocation>
</comment>
<keyword evidence="2 6" id="KW-0812">Transmembrane</keyword>
<dbReference type="PANTHER" id="PTHR31394">
    <property type="entry name" value="TRANSMEMBRANE PROTEIN 199"/>
    <property type="match status" value="1"/>
</dbReference>
<comment type="caution">
    <text evidence="7">The sequence shown here is derived from an EMBL/GenBank/DDBJ whole genome shotgun (WGS) entry which is preliminary data.</text>
</comment>
<accession>A0A507C332</accession>